<gene>
    <name evidence="1" type="ORF">MGWOODY_Tha941</name>
</gene>
<organism evidence="1">
    <name type="scientific">hydrothermal vent metagenome</name>
    <dbReference type="NCBI Taxonomy" id="652676"/>
    <lineage>
        <taxon>unclassified sequences</taxon>
        <taxon>metagenomes</taxon>
        <taxon>ecological metagenomes</taxon>
    </lineage>
</organism>
<dbReference type="AlphaFoldDB" id="A0A160T8A5"/>
<protein>
    <submittedName>
        <fullName evidence="1">Uncharacterized protein</fullName>
    </submittedName>
</protein>
<proteinExistence type="predicted"/>
<reference evidence="1" key="1">
    <citation type="submission" date="2015-10" db="EMBL/GenBank/DDBJ databases">
        <authorList>
            <person name="Gilbert D.G."/>
        </authorList>
    </citation>
    <scope>NUCLEOTIDE SEQUENCE</scope>
</reference>
<dbReference type="EMBL" id="CZQC01000006">
    <property type="protein sequence ID" value="CUS40250.1"/>
    <property type="molecule type" value="Genomic_DNA"/>
</dbReference>
<sequence length="254" mass="28512">MLQGFSKTTLNVIVLGCLALIAWINLAHQNPEDTPLDALNQAPLSERPWHAWQSLEGTWLYWQNIRSENVVVKVRMEGESFSAPVDIDSKLPLDQWAQLLIEQLKDAPTNRAGILFIQGPLDERSLQTAAAYAIRTLALRPLTQHQPNACLELYPAGARWFSAAQQQSWAFASAATNALPDRGQWQAFRIQQSSELRDLWFSDAGQVDIQADLAYHSLPNNFFSLLYRDLGESQKTAASDYQDCMAKIVTPESL</sequence>
<name>A0A160T8A5_9ZZZZ</name>
<accession>A0A160T8A5</accession>
<evidence type="ECO:0000313" key="1">
    <source>
        <dbReference type="EMBL" id="CUS40250.1"/>
    </source>
</evidence>